<name>A0ABY7CJ54_9BASI</name>
<sequence length="104" mass="10989">MDCAGRVLIGTSSRCRLSIESLKTHFGTSSDLTILPNKDAFSSSSFSSRPLAFPTSAAISPTVLIGASLRTIAIKLSETGFRTSPSLHDWRVTQLATNNGGSTD</sequence>
<proteinExistence type="predicted"/>
<dbReference type="Proteomes" id="UP001164743">
    <property type="component" value="Chromosome 5A"/>
</dbReference>
<dbReference type="RefSeq" id="XP_053020816.1">
    <property type="nucleotide sequence ID" value="XM_053169639.1"/>
</dbReference>
<accession>A0ABY7CJ54</accession>
<dbReference type="EMBL" id="CP110425">
    <property type="protein sequence ID" value="WAQ85261.1"/>
    <property type="molecule type" value="Genomic_DNA"/>
</dbReference>
<organism evidence="1 2">
    <name type="scientific">Puccinia triticina</name>
    <dbReference type="NCBI Taxonomy" id="208348"/>
    <lineage>
        <taxon>Eukaryota</taxon>
        <taxon>Fungi</taxon>
        <taxon>Dikarya</taxon>
        <taxon>Basidiomycota</taxon>
        <taxon>Pucciniomycotina</taxon>
        <taxon>Pucciniomycetes</taxon>
        <taxon>Pucciniales</taxon>
        <taxon>Pucciniaceae</taxon>
        <taxon>Puccinia</taxon>
    </lineage>
</organism>
<gene>
    <name evidence="1" type="ORF">PtA15_5A836</name>
</gene>
<keyword evidence="2" id="KW-1185">Reference proteome</keyword>
<evidence type="ECO:0000313" key="2">
    <source>
        <dbReference type="Proteomes" id="UP001164743"/>
    </source>
</evidence>
<reference evidence="1" key="1">
    <citation type="submission" date="2022-10" db="EMBL/GenBank/DDBJ databases">
        <title>Puccinia triticina Genome sequencing and assembly.</title>
        <authorList>
            <person name="Li C."/>
        </authorList>
    </citation>
    <scope>NUCLEOTIDE SEQUENCE</scope>
    <source>
        <strain evidence="1">Pt15</strain>
    </source>
</reference>
<evidence type="ECO:0000313" key="1">
    <source>
        <dbReference type="EMBL" id="WAQ85261.1"/>
    </source>
</evidence>
<protein>
    <submittedName>
        <fullName evidence="1">Uncharacterized protein</fullName>
    </submittedName>
</protein>
<dbReference type="GeneID" id="77810534"/>